<gene>
    <name evidence="9" type="ORF">CSEC_1811</name>
</gene>
<accession>A0A090D2F9</accession>
<keyword evidence="6" id="KW-0067">ATP-binding</keyword>
<dbReference type="EMBL" id="CCEJ010000008">
    <property type="protein sequence ID" value="CDR34620.1"/>
    <property type="molecule type" value="Genomic_DNA"/>
</dbReference>
<dbReference type="PROSITE" id="PS50893">
    <property type="entry name" value="ABC_TRANSPORTER_2"/>
    <property type="match status" value="1"/>
</dbReference>
<dbReference type="AlphaFoldDB" id="A0A090D2F9"/>
<dbReference type="GO" id="GO:0005524">
    <property type="term" value="F:ATP binding"/>
    <property type="evidence" value="ECO:0007669"/>
    <property type="project" value="UniProtKB-KW"/>
</dbReference>
<evidence type="ECO:0000256" key="7">
    <source>
        <dbReference type="ARBA" id="ARBA00023136"/>
    </source>
</evidence>
<comment type="caution">
    <text evidence="9">The sequence shown here is derived from an EMBL/GenBank/DDBJ whole genome shotgun (WGS) entry which is preliminary data.</text>
</comment>
<dbReference type="OrthoDB" id="9802264at2"/>
<dbReference type="InterPro" id="IPR050388">
    <property type="entry name" value="ABC_Ni/Peptide_Import"/>
</dbReference>
<comment type="subcellular location">
    <subcellularLocation>
        <location evidence="1">Cell inner membrane</location>
        <topology evidence="1">Peripheral membrane protein</topology>
    </subcellularLocation>
</comment>
<dbReference type="STRING" id="1437425.CSEC_1811"/>
<dbReference type="InterPro" id="IPR003593">
    <property type="entry name" value="AAA+_ATPase"/>
</dbReference>
<evidence type="ECO:0000256" key="3">
    <source>
        <dbReference type="ARBA" id="ARBA00022448"/>
    </source>
</evidence>
<evidence type="ECO:0000256" key="2">
    <source>
        <dbReference type="ARBA" id="ARBA00005417"/>
    </source>
</evidence>
<evidence type="ECO:0000256" key="6">
    <source>
        <dbReference type="ARBA" id="ARBA00022840"/>
    </source>
</evidence>
<keyword evidence="10" id="KW-1185">Reference proteome</keyword>
<dbReference type="eggNOG" id="COG0444">
    <property type="taxonomic scope" value="Bacteria"/>
</dbReference>
<dbReference type="CDD" id="cd03257">
    <property type="entry name" value="ABC_NikE_OppD_transporters"/>
    <property type="match status" value="1"/>
</dbReference>
<protein>
    <submittedName>
        <fullName evidence="9">Oligopeptide/dipeptide ABC transporter, ATPase subunit</fullName>
    </submittedName>
</protein>
<comment type="similarity">
    <text evidence="2">Belongs to the ABC transporter superfamily.</text>
</comment>
<dbReference type="InterPro" id="IPR013563">
    <property type="entry name" value="Oligopep_ABC_C"/>
</dbReference>
<dbReference type="NCBIfam" id="TIGR01727">
    <property type="entry name" value="oligo_HPY"/>
    <property type="match status" value="1"/>
</dbReference>
<reference evidence="9" key="2">
    <citation type="submission" date="2014-09" db="EMBL/GenBank/DDBJ databases">
        <title>Criblamydia sequanensis harbors a mega-plasmid encoding arsenite resistance.</title>
        <authorList>
            <person name="Bertelli C."/>
            <person name="Goesmann A."/>
            <person name="Greub G."/>
        </authorList>
    </citation>
    <scope>NUCLEOTIDE SEQUENCE [LARGE SCALE GENOMIC DNA]</scope>
    <source>
        <strain evidence="9">CRIB-18</strain>
    </source>
</reference>
<keyword evidence="4" id="KW-1003">Cell membrane</keyword>
<feature type="domain" description="ABC transporter" evidence="8">
    <location>
        <begin position="6"/>
        <end position="257"/>
    </location>
</feature>
<organism evidence="9 10">
    <name type="scientific">Candidatus Criblamydia sequanensis CRIB-18</name>
    <dbReference type="NCBI Taxonomy" id="1437425"/>
    <lineage>
        <taxon>Bacteria</taxon>
        <taxon>Pseudomonadati</taxon>
        <taxon>Chlamydiota</taxon>
        <taxon>Chlamydiia</taxon>
        <taxon>Parachlamydiales</taxon>
        <taxon>Candidatus Criblamydiaceae</taxon>
        <taxon>Candidatus Criblamydia</taxon>
    </lineage>
</organism>
<dbReference type="Gene3D" id="3.40.50.300">
    <property type="entry name" value="P-loop containing nucleotide triphosphate hydrolases"/>
    <property type="match status" value="1"/>
</dbReference>
<dbReference type="GO" id="GO:0005886">
    <property type="term" value="C:plasma membrane"/>
    <property type="evidence" value="ECO:0007669"/>
    <property type="project" value="UniProtKB-SubCell"/>
</dbReference>
<dbReference type="InterPro" id="IPR027417">
    <property type="entry name" value="P-loop_NTPase"/>
</dbReference>
<evidence type="ECO:0000256" key="1">
    <source>
        <dbReference type="ARBA" id="ARBA00004417"/>
    </source>
</evidence>
<dbReference type="PANTHER" id="PTHR43297:SF2">
    <property type="entry name" value="DIPEPTIDE TRANSPORT ATP-BINDING PROTEIN DPPD"/>
    <property type="match status" value="1"/>
</dbReference>
<dbReference type="PROSITE" id="PS00211">
    <property type="entry name" value="ABC_TRANSPORTER_1"/>
    <property type="match status" value="1"/>
</dbReference>
<dbReference type="Proteomes" id="UP000031552">
    <property type="component" value="Unassembled WGS sequence"/>
</dbReference>
<keyword evidence="3" id="KW-0813">Transport</keyword>
<evidence type="ECO:0000313" key="10">
    <source>
        <dbReference type="Proteomes" id="UP000031552"/>
    </source>
</evidence>
<dbReference type="GO" id="GO:0015833">
    <property type="term" value="P:peptide transport"/>
    <property type="evidence" value="ECO:0007669"/>
    <property type="project" value="InterPro"/>
</dbReference>
<dbReference type="SMART" id="SM00382">
    <property type="entry name" value="AAA"/>
    <property type="match status" value="1"/>
</dbReference>
<reference evidence="9" key="1">
    <citation type="submission" date="2013-12" db="EMBL/GenBank/DDBJ databases">
        <authorList>
            <person name="Linke B."/>
        </authorList>
    </citation>
    <scope>NUCLEOTIDE SEQUENCE [LARGE SCALE GENOMIC DNA]</scope>
    <source>
        <strain evidence="9">CRIB-18</strain>
    </source>
</reference>
<proteinExistence type="inferred from homology"/>
<dbReference type="FunFam" id="3.40.50.300:FF:000016">
    <property type="entry name" value="Oligopeptide ABC transporter ATP-binding component"/>
    <property type="match status" value="1"/>
</dbReference>
<dbReference type="SUPFAM" id="SSF52540">
    <property type="entry name" value="P-loop containing nucleoside triphosphate hydrolases"/>
    <property type="match status" value="1"/>
</dbReference>
<dbReference type="PANTHER" id="PTHR43297">
    <property type="entry name" value="OLIGOPEPTIDE TRANSPORT ATP-BINDING PROTEIN APPD"/>
    <property type="match status" value="1"/>
</dbReference>
<evidence type="ECO:0000259" key="8">
    <source>
        <dbReference type="PROSITE" id="PS50893"/>
    </source>
</evidence>
<evidence type="ECO:0000256" key="4">
    <source>
        <dbReference type="ARBA" id="ARBA00022475"/>
    </source>
</evidence>
<name>A0A090D2F9_9BACT</name>
<dbReference type="Pfam" id="PF08352">
    <property type="entry name" value="oligo_HPY"/>
    <property type="match status" value="1"/>
</dbReference>
<keyword evidence="7" id="KW-0472">Membrane</keyword>
<dbReference type="InterPro" id="IPR003439">
    <property type="entry name" value="ABC_transporter-like_ATP-bd"/>
</dbReference>
<sequence length="340" mass="37604">MEESILKVRDLTVELSIQGKNYAVVDNMNFDLIRGKTLALVGESGCGKSLTALSLMRILPTPPALPSKGEILYKGENLTQVSEKRMRSIRGGKMAMIFQDPLSSLNPVYSIGDQLLEVVEIHLSLKGEQAYLKIIESLKQVGIPNPEERIFDYPHQLSGGMRQRVMIAMALLCKPDILIADEPTTALDVTIQAQVLELIRKLQKEEGMALLLITHDMGIVAELADSVVVMYASQKIEEGTSFDIFDHMAHPYTQGLFKSRPSLSTSRDTRLPAIKGSVPPITHYPTGCRFHPRCPFKMPKCVSHAPPSFKAPGGPLHHARCWLLDGTEESQKKLEGGNHV</sequence>
<dbReference type="InterPro" id="IPR017871">
    <property type="entry name" value="ABC_transporter-like_CS"/>
</dbReference>
<dbReference type="Pfam" id="PF00005">
    <property type="entry name" value="ABC_tran"/>
    <property type="match status" value="1"/>
</dbReference>
<keyword evidence="5" id="KW-0547">Nucleotide-binding</keyword>
<evidence type="ECO:0000313" key="9">
    <source>
        <dbReference type="EMBL" id="CDR34620.1"/>
    </source>
</evidence>
<dbReference type="RefSeq" id="WP_041018122.1">
    <property type="nucleotide sequence ID" value="NZ_CCEJ010000008.1"/>
</dbReference>
<evidence type="ECO:0000256" key="5">
    <source>
        <dbReference type="ARBA" id="ARBA00022741"/>
    </source>
</evidence>
<dbReference type="GO" id="GO:0016887">
    <property type="term" value="F:ATP hydrolysis activity"/>
    <property type="evidence" value="ECO:0007669"/>
    <property type="project" value="InterPro"/>
</dbReference>